<dbReference type="CDD" id="cd01639">
    <property type="entry name" value="IMPase"/>
    <property type="match status" value="1"/>
</dbReference>
<dbReference type="InterPro" id="IPR000760">
    <property type="entry name" value="Inositol_monophosphatase-like"/>
</dbReference>
<dbReference type="GO" id="GO:0008934">
    <property type="term" value="F:inositol monophosphate 1-phosphatase activity"/>
    <property type="evidence" value="ECO:0007669"/>
    <property type="project" value="InterPro"/>
</dbReference>
<evidence type="ECO:0000256" key="7">
    <source>
        <dbReference type="PIRSR" id="PIRSR600760-2"/>
    </source>
</evidence>
<dbReference type="PANTHER" id="PTHR20854">
    <property type="entry name" value="INOSITOL MONOPHOSPHATASE"/>
    <property type="match status" value="1"/>
</dbReference>
<evidence type="ECO:0000256" key="2">
    <source>
        <dbReference type="ARBA" id="ARBA00001946"/>
    </source>
</evidence>
<dbReference type="Pfam" id="PF00459">
    <property type="entry name" value="Inositol_P"/>
    <property type="match status" value="1"/>
</dbReference>
<evidence type="ECO:0000256" key="8">
    <source>
        <dbReference type="RuleBase" id="RU364068"/>
    </source>
</evidence>
<evidence type="ECO:0000256" key="5">
    <source>
        <dbReference type="ARBA" id="ARBA00022801"/>
    </source>
</evidence>
<comment type="caution">
    <text evidence="9">The sequence shown here is derived from an EMBL/GenBank/DDBJ whole genome shotgun (WGS) entry which is preliminary data.</text>
</comment>
<dbReference type="GO" id="GO:0046854">
    <property type="term" value="P:phosphatidylinositol phosphate biosynthetic process"/>
    <property type="evidence" value="ECO:0007669"/>
    <property type="project" value="InterPro"/>
</dbReference>
<evidence type="ECO:0000256" key="6">
    <source>
        <dbReference type="ARBA" id="ARBA00022842"/>
    </source>
</evidence>
<dbReference type="GO" id="GO:0006020">
    <property type="term" value="P:inositol metabolic process"/>
    <property type="evidence" value="ECO:0007669"/>
    <property type="project" value="TreeGrafter"/>
</dbReference>
<keyword evidence="5 8" id="KW-0378">Hydrolase</keyword>
<feature type="binding site" evidence="7">
    <location>
        <position position="100"/>
    </location>
    <ligand>
        <name>Mg(2+)</name>
        <dbReference type="ChEBI" id="CHEBI:18420"/>
        <label>1</label>
        <note>catalytic</note>
    </ligand>
</feature>
<comment type="cofactor">
    <cofactor evidence="2 7 8">
        <name>Mg(2+)</name>
        <dbReference type="ChEBI" id="CHEBI:18420"/>
    </cofactor>
</comment>
<feature type="binding site" evidence="7">
    <location>
        <position position="82"/>
    </location>
    <ligand>
        <name>Mg(2+)</name>
        <dbReference type="ChEBI" id="CHEBI:18420"/>
        <label>1</label>
        <note>catalytic</note>
    </ligand>
</feature>
<dbReference type="AlphaFoldDB" id="A0A1E8QA88"/>
<keyword evidence="4 7" id="KW-0479">Metal-binding</keyword>
<evidence type="ECO:0000256" key="4">
    <source>
        <dbReference type="ARBA" id="ARBA00022723"/>
    </source>
</evidence>
<feature type="binding site" evidence="7">
    <location>
        <position position="102"/>
    </location>
    <ligand>
        <name>Mg(2+)</name>
        <dbReference type="ChEBI" id="CHEBI:18420"/>
        <label>1</label>
        <note>catalytic</note>
    </ligand>
</feature>
<dbReference type="Gene3D" id="3.30.540.10">
    <property type="entry name" value="Fructose-1,6-Bisphosphatase, subunit A, domain 1"/>
    <property type="match status" value="1"/>
</dbReference>
<sequence length="283" mass="29331">MTDIDTGPTTLRTVAEGLAAEAADYVRRRRVEVFAAGAVRDGSAVRSKTTPTDPVTIVDTETERLLRERLAATRPGESVLGEEEGGALLGEPGRPQWVLDPIDGTVNFVYGVEAAYAVSVGVQVDGVTVAGAVANVTNGEVFSAARGHGATVRRGEEVTPLRCTPLDELAMALVGTGFSYDPQRRVAQAEVLARVLADIRDVRRIGSCALDLCMVAAGRLDAYYEDGVHVWDWAAGALVAEEAGAVLTLPPVDGSGGEFIAAAAPGIAADLAAVLRAAGAPLP</sequence>
<organism evidence="9 10">
    <name type="scientific">Mycolicibacterium grossiae</name>
    <dbReference type="NCBI Taxonomy" id="1552759"/>
    <lineage>
        <taxon>Bacteria</taxon>
        <taxon>Bacillati</taxon>
        <taxon>Actinomycetota</taxon>
        <taxon>Actinomycetes</taxon>
        <taxon>Mycobacteriales</taxon>
        <taxon>Mycobacteriaceae</taxon>
        <taxon>Mycolicibacterium</taxon>
    </lineage>
</organism>
<dbReference type="InterPro" id="IPR020583">
    <property type="entry name" value="Inositol_monoP_metal-BS"/>
</dbReference>
<protein>
    <recommendedName>
        <fullName evidence="8">Inositol-1-monophosphatase</fullName>
        <ecNumber evidence="8">3.1.3.25</ecNumber>
    </recommendedName>
</protein>
<dbReference type="PROSITE" id="PS00630">
    <property type="entry name" value="IMP_2"/>
    <property type="match status" value="1"/>
</dbReference>
<dbReference type="EC" id="3.1.3.25" evidence="8"/>
<keyword evidence="10" id="KW-1185">Reference proteome</keyword>
<dbReference type="Proteomes" id="UP000178953">
    <property type="component" value="Unassembled WGS sequence"/>
</dbReference>
<accession>A0A1E8QA88</accession>
<dbReference type="Gene3D" id="3.40.190.80">
    <property type="match status" value="1"/>
</dbReference>
<proteinExistence type="inferred from homology"/>
<evidence type="ECO:0000313" key="10">
    <source>
        <dbReference type="Proteomes" id="UP000178953"/>
    </source>
</evidence>
<dbReference type="GO" id="GO:0007165">
    <property type="term" value="P:signal transduction"/>
    <property type="evidence" value="ECO:0007669"/>
    <property type="project" value="TreeGrafter"/>
</dbReference>
<comment type="catalytic activity">
    <reaction evidence="1 8">
        <text>a myo-inositol phosphate + H2O = myo-inositol + phosphate</text>
        <dbReference type="Rhea" id="RHEA:24056"/>
        <dbReference type="ChEBI" id="CHEBI:15377"/>
        <dbReference type="ChEBI" id="CHEBI:17268"/>
        <dbReference type="ChEBI" id="CHEBI:43474"/>
        <dbReference type="ChEBI" id="CHEBI:84139"/>
        <dbReference type="EC" id="3.1.3.25"/>
    </reaction>
</comment>
<evidence type="ECO:0000256" key="1">
    <source>
        <dbReference type="ARBA" id="ARBA00001033"/>
    </source>
</evidence>
<dbReference type="EMBL" id="MCHX01000004">
    <property type="protein sequence ID" value="OFJ55382.1"/>
    <property type="molecule type" value="Genomic_DNA"/>
</dbReference>
<dbReference type="InterPro" id="IPR020550">
    <property type="entry name" value="Inositol_monophosphatase_CS"/>
</dbReference>
<dbReference type="PANTHER" id="PTHR20854:SF4">
    <property type="entry name" value="INOSITOL-1-MONOPHOSPHATASE-RELATED"/>
    <property type="match status" value="1"/>
</dbReference>
<gene>
    <name evidence="9" type="ORF">BEL07_02750</name>
</gene>
<evidence type="ECO:0000256" key="3">
    <source>
        <dbReference type="ARBA" id="ARBA00009759"/>
    </source>
</evidence>
<dbReference type="PRINTS" id="PR00377">
    <property type="entry name" value="IMPHPHTASES"/>
</dbReference>
<dbReference type="GO" id="GO:0046872">
    <property type="term" value="F:metal ion binding"/>
    <property type="evidence" value="ECO:0007669"/>
    <property type="project" value="UniProtKB-KW"/>
</dbReference>
<dbReference type="InterPro" id="IPR033942">
    <property type="entry name" value="IMPase"/>
</dbReference>
<dbReference type="SUPFAM" id="SSF56655">
    <property type="entry name" value="Carbohydrate phosphatase"/>
    <property type="match status" value="1"/>
</dbReference>
<name>A0A1E8QA88_9MYCO</name>
<keyword evidence="6 7" id="KW-0460">Magnesium</keyword>
<evidence type="ECO:0000313" key="9">
    <source>
        <dbReference type="EMBL" id="OFJ55382.1"/>
    </source>
</evidence>
<dbReference type="PROSITE" id="PS00629">
    <property type="entry name" value="IMP_1"/>
    <property type="match status" value="1"/>
</dbReference>
<comment type="similarity">
    <text evidence="3 8">Belongs to the inositol monophosphatase superfamily.</text>
</comment>
<reference evidence="9 10" key="1">
    <citation type="submission" date="2016-09" db="EMBL/GenBank/DDBJ databases">
        <title>genome sequence of Mycobacterium sp. 739 SCH.</title>
        <authorList>
            <person name="Greninger A.L."/>
            <person name="Qin X."/>
            <person name="Jerome K."/>
            <person name="Vora S."/>
            <person name="Quinn K."/>
        </authorList>
    </citation>
    <scope>NUCLEOTIDE SEQUENCE [LARGE SCALE GENOMIC DNA]</scope>
    <source>
        <strain evidence="9 10">SCH</strain>
    </source>
</reference>
<feature type="binding site" evidence="7">
    <location>
        <position position="232"/>
    </location>
    <ligand>
        <name>Mg(2+)</name>
        <dbReference type="ChEBI" id="CHEBI:18420"/>
        <label>1</label>
        <note>catalytic</note>
    </ligand>
</feature>
<feature type="binding site" evidence="7">
    <location>
        <position position="103"/>
    </location>
    <ligand>
        <name>Mg(2+)</name>
        <dbReference type="ChEBI" id="CHEBI:18420"/>
        <label>1</label>
        <note>catalytic</note>
    </ligand>
</feature>